<gene>
    <name evidence="9" type="ORF">WJX73_002411</name>
</gene>
<evidence type="ECO:0000256" key="5">
    <source>
        <dbReference type="ARBA" id="ARBA00024362"/>
    </source>
</evidence>
<proteinExistence type="inferred from homology"/>
<sequence length="502" mass="52965">MTSESRFPASTVRQHYQTALSAACSAAAAGPLLQDVEGGQARRELGLSEDLGTIVYRATLHRLPTESSAEGSQLSISVDSEAEAKDQSGGPLPPEGKGMSHRWRVNMSVAVIPMANELGWSAADRGIASSAFFWGYSATQIPAGILSTRIGGAKVLMAGVMLWSLGTLVAPAAGHHSLLALCITRAVVGFGEGLAPSSATSVIARLIPEGERSRAVTTVFGALDVGSAVGLMLCPPLIANFGWPSVFWIFAALGLFWSAFWPRLRPDEPDPRLAPPPPPSGKPDVPWGLFLRSRPVWAIIVAHFCFNWGYYTLLAWLPSYFELALGLNVGKSSFLTLVPYVAMSLMTPLVGQVADKLVTQGWAIGRVRKLAQGIAFAGPAVCLALCSYLTPAGASHTTSPASSVITIIVALLSISFALSSWARAGLYCNHQDLSPKYAGAMLGLSNTAGAIPGVLGVTSVGFLLDITSSWGYSLFYPCAAFYVVGLVIYSALASSERQGWDD</sequence>
<dbReference type="PANTHER" id="PTHR11662">
    <property type="entry name" value="SOLUTE CARRIER FAMILY 17"/>
    <property type="match status" value="1"/>
</dbReference>
<feature type="transmembrane region" description="Helical" evidence="7">
    <location>
        <begin position="296"/>
        <end position="317"/>
    </location>
</feature>
<feature type="compositionally biased region" description="Polar residues" evidence="6">
    <location>
        <begin position="66"/>
        <end position="78"/>
    </location>
</feature>
<protein>
    <recommendedName>
        <fullName evidence="8">Major facilitator superfamily (MFS) profile domain-containing protein</fullName>
    </recommendedName>
</protein>
<feature type="domain" description="Major facilitator superfamily (MFS) profile" evidence="8">
    <location>
        <begin position="45"/>
        <end position="497"/>
    </location>
</feature>
<keyword evidence="3 7" id="KW-1133">Transmembrane helix</keyword>
<keyword evidence="10" id="KW-1185">Reference proteome</keyword>
<dbReference type="Gene3D" id="1.20.1250.20">
    <property type="entry name" value="MFS general substrate transporter like domains"/>
    <property type="match status" value="2"/>
</dbReference>
<dbReference type="InterPro" id="IPR050382">
    <property type="entry name" value="MFS_Na/Anion_cotransporter"/>
</dbReference>
<comment type="similarity">
    <text evidence="5">Belongs to the major facilitator superfamily. Sodium/anion cotransporter (TC 2.A.1.14) family.</text>
</comment>
<dbReference type="PROSITE" id="PS51257">
    <property type="entry name" value="PROKAR_LIPOPROTEIN"/>
    <property type="match status" value="1"/>
</dbReference>
<dbReference type="FunFam" id="1.20.1250.20:FF:000058">
    <property type="entry name" value="ascorbate transporter, chloroplastic isoform X1"/>
    <property type="match status" value="1"/>
</dbReference>
<dbReference type="SUPFAM" id="SSF103473">
    <property type="entry name" value="MFS general substrate transporter"/>
    <property type="match status" value="1"/>
</dbReference>
<dbReference type="CDD" id="cd17380">
    <property type="entry name" value="MFS_SLC17A9_like"/>
    <property type="match status" value="1"/>
</dbReference>
<dbReference type="GO" id="GO:0016020">
    <property type="term" value="C:membrane"/>
    <property type="evidence" value="ECO:0007669"/>
    <property type="project" value="UniProtKB-SubCell"/>
</dbReference>
<dbReference type="InterPro" id="IPR044777">
    <property type="entry name" value="SLC17A9-like"/>
</dbReference>
<feature type="transmembrane region" description="Helical" evidence="7">
    <location>
        <begin position="443"/>
        <end position="464"/>
    </location>
</feature>
<feature type="transmembrane region" description="Helical" evidence="7">
    <location>
        <begin position="402"/>
        <end position="422"/>
    </location>
</feature>
<dbReference type="AlphaFoldDB" id="A0AAW1PBC7"/>
<evidence type="ECO:0000313" key="9">
    <source>
        <dbReference type="EMBL" id="KAK9805726.1"/>
    </source>
</evidence>
<reference evidence="9 10" key="1">
    <citation type="journal article" date="2024" name="Nat. Commun.">
        <title>Phylogenomics reveals the evolutionary origins of lichenization in chlorophyte algae.</title>
        <authorList>
            <person name="Puginier C."/>
            <person name="Libourel C."/>
            <person name="Otte J."/>
            <person name="Skaloud P."/>
            <person name="Haon M."/>
            <person name="Grisel S."/>
            <person name="Petersen M."/>
            <person name="Berrin J.G."/>
            <person name="Delaux P.M."/>
            <person name="Dal Grande F."/>
            <person name="Keller J."/>
        </authorList>
    </citation>
    <scope>NUCLEOTIDE SEQUENCE [LARGE SCALE GENOMIC DNA]</scope>
    <source>
        <strain evidence="9 10">SAG 2036</strain>
    </source>
</reference>
<feature type="transmembrane region" description="Helical" evidence="7">
    <location>
        <begin position="370"/>
        <end position="390"/>
    </location>
</feature>
<name>A0AAW1PBC7_9CHLO</name>
<accession>A0AAW1PBC7</accession>
<comment type="subcellular location">
    <subcellularLocation>
        <location evidence="1">Membrane</location>
        <topology evidence="1">Multi-pass membrane protein</topology>
    </subcellularLocation>
</comment>
<feature type="transmembrane region" description="Helical" evidence="7">
    <location>
        <begin position="470"/>
        <end position="492"/>
    </location>
</feature>
<evidence type="ECO:0000256" key="1">
    <source>
        <dbReference type="ARBA" id="ARBA00004141"/>
    </source>
</evidence>
<evidence type="ECO:0000259" key="8">
    <source>
        <dbReference type="PROSITE" id="PS50850"/>
    </source>
</evidence>
<evidence type="ECO:0000256" key="4">
    <source>
        <dbReference type="ARBA" id="ARBA00023136"/>
    </source>
</evidence>
<dbReference type="Proteomes" id="UP001465755">
    <property type="component" value="Unassembled WGS sequence"/>
</dbReference>
<evidence type="ECO:0000313" key="10">
    <source>
        <dbReference type="Proteomes" id="UP001465755"/>
    </source>
</evidence>
<evidence type="ECO:0000256" key="3">
    <source>
        <dbReference type="ARBA" id="ARBA00022989"/>
    </source>
</evidence>
<keyword evidence="4 7" id="KW-0472">Membrane</keyword>
<dbReference type="Pfam" id="PF07690">
    <property type="entry name" value="MFS_1"/>
    <property type="match status" value="1"/>
</dbReference>
<evidence type="ECO:0000256" key="6">
    <source>
        <dbReference type="SAM" id="MobiDB-lite"/>
    </source>
</evidence>
<feature type="region of interest" description="Disordered" evidence="6">
    <location>
        <begin position="66"/>
        <end position="99"/>
    </location>
</feature>
<dbReference type="InterPro" id="IPR020846">
    <property type="entry name" value="MFS_dom"/>
</dbReference>
<keyword evidence="2 7" id="KW-0812">Transmembrane</keyword>
<feature type="transmembrane region" description="Helical" evidence="7">
    <location>
        <begin position="245"/>
        <end position="264"/>
    </location>
</feature>
<dbReference type="InterPro" id="IPR011701">
    <property type="entry name" value="MFS"/>
</dbReference>
<dbReference type="EMBL" id="JALJOQ010000042">
    <property type="protein sequence ID" value="KAK9805726.1"/>
    <property type="molecule type" value="Genomic_DNA"/>
</dbReference>
<dbReference type="InterPro" id="IPR036259">
    <property type="entry name" value="MFS_trans_sf"/>
</dbReference>
<comment type="caution">
    <text evidence="9">The sequence shown here is derived from an EMBL/GenBank/DDBJ whole genome shotgun (WGS) entry which is preliminary data.</text>
</comment>
<evidence type="ECO:0000256" key="2">
    <source>
        <dbReference type="ARBA" id="ARBA00022692"/>
    </source>
</evidence>
<dbReference type="PROSITE" id="PS50850">
    <property type="entry name" value="MFS"/>
    <property type="match status" value="1"/>
</dbReference>
<evidence type="ECO:0000256" key="7">
    <source>
        <dbReference type="SAM" id="Phobius"/>
    </source>
</evidence>
<organism evidence="9 10">
    <name type="scientific">Symbiochloris irregularis</name>
    <dbReference type="NCBI Taxonomy" id="706552"/>
    <lineage>
        <taxon>Eukaryota</taxon>
        <taxon>Viridiplantae</taxon>
        <taxon>Chlorophyta</taxon>
        <taxon>core chlorophytes</taxon>
        <taxon>Trebouxiophyceae</taxon>
        <taxon>Trebouxiales</taxon>
        <taxon>Trebouxiaceae</taxon>
        <taxon>Symbiochloris</taxon>
    </lineage>
</organism>
<feature type="transmembrane region" description="Helical" evidence="7">
    <location>
        <begin position="337"/>
        <end position="358"/>
    </location>
</feature>
<dbReference type="PANTHER" id="PTHR11662:SF243">
    <property type="entry name" value="ANION TRANSPORTER 6, CHLOROPLASTIC-RELATED"/>
    <property type="match status" value="1"/>
</dbReference>
<dbReference type="GO" id="GO:0005315">
    <property type="term" value="F:phosphate transmembrane transporter activity"/>
    <property type="evidence" value="ECO:0007669"/>
    <property type="project" value="UniProtKB-ARBA"/>
</dbReference>